<accession>A0A5C8Z4J1</accession>
<dbReference type="Proteomes" id="UP000321764">
    <property type="component" value="Unassembled WGS sequence"/>
</dbReference>
<dbReference type="InterPro" id="IPR032710">
    <property type="entry name" value="NTF2-like_dom_sf"/>
</dbReference>
<reference evidence="2 3" key="1">
    <citation type="submission" date="2019-07" db="EMBL/GenBank/DDBJ databases">
        <title>Reinekea sp. strain SSH23 genome sequencing and assembly.</title>
        <authorList>
            <person name="Kim I."/>
        </authorList>
    </citation>
    <scope>NUCLEOTIDE SEQUENCE [LARGE SCALE GENOMIC DNA]</scope>
    <source>
        <strain evidence="2 3">SSH23</strain>
    </source>
</reference>
<dbReference type="SUPFAM" id="SSF54427">
    <property type="entry name" value="NTF2-like"/>
    <property type="match status" value="1"/>
</dbReference>
<dbReference type="RefSeq" id="WP_147714739.1">
    <property type="nucleotide sequence ID" value="NZ_VKAD01000002.1"/>
</dbReference>
<dbReference type="InterPro" id="IPR037401">
    <property type="entry name" value="SnoaL-like"/>
</dbReference>
<sequence length="151" mass="17568">MQQDSNFDEGLPNWLAQFLTTYESLNTSNLHLLKTIYSDTVEFQDPMHEIYGLKHLTAYFNKLYTNLKECRFHIDEVFYQNNNASVFWTMTYVHPKLNGGAEVTVQGHSHLKGQENLVYYHRDYLDVGAMLYEQIPLLGRIIKAIKGRSAS</sequence>
<dbReference type="Gene3D" id="3.10.450.50">
    <property type="match status" value="1"/>
</dbReference>
<evidence type="ECO:0000313" key="3">
    <source>
        <dbReference type="Proteomes" id="UP000321764"/>
    </source>
</evidence>
<comment type="caution">
    <text evidence="2">The sequence shown here is derived from an EMBL/GenBank/DDBJ whole genome shotgun (WGS) entry which is preliminary data.</text>
</comment>
<dbReference type="AlphaFoldDB" id="A0A5C8Z4J1"/>
<name>A0A5C8Z4J1_9GAMM</name>
<evidence type="ECO:0000259" key="1">
    <source>
        <dbReference type="Pfam" id="PF12680"/>
    </source>
</evidence>
<gene>
    <name evidence="2" type="ORF">FME95_12080</name>
</gene>
<protein>
    <submittedName>
        <fullName evidence="2">Nuclear transport factor 2 family protein</fullName>
    </submittedName>
</protein>
<dbReference type="EMBL" id="VKAD01000002">
    <property type="protein sequence ID" value="TXR52143.1"/>
    <property type="molecule type" value="Genomic_DNA"/>
</dbReference>
<evidence type="ECO:0000313" key="2">
    <source>
        <dbReference type="EMBL" id="TXR52143.1"/>
    </source>
</evidence>
<feature type="domain" description="SnoaL-like" evidence="1">
    <location>
        <begin position="22"/>
        <end position="112"/>
    </location>
</feature>
<proteinExistence type="predicted"/>
<keyword evidence="3" id="KW-1185">Reference proteome</keyword>
<dbReference type="OrthoDB" id="1115105at2"/>
<dbReference type="Pfam" id="PF12680">
    <property type="entry name" value="SnoaL_2"/>
    <property type="match status" value="1"/>
</dbReference>
<organism evidence="2 3">
    <name type="scientific">Reinekea thalattae</name>
    <dbReference type="NCBI Taxonomy" id="2593301"/>
    <lineage>
        <taxon>Bacteria</taxon>
        <taxon>Pseudomonadati</taxon>
        <taxon>Pseudomonadota</taxon>
        <taxon>Gammaproteobacteria</taxon>
        <taxon>Oceanospirillales</taxon>
        <taxon>Saccharospirillaceae</taxon>
        <taxon>Reinekea</taxon>
    </lineage>
</organism>